<sequence length="69" mass="6676">MGGLEATISTANADGSICDGRAAAAHGRAVARRTARDCAAAFPSRSLAVPGVVGAAPAASGAAARRGRR</sequence>
<gene>
    <name evidence="1" type="ORF">PCOR1329_LOCUS4096</name>
</gene>
<evidence type="ECO:0000313" key="1">
    <source>
        <dbReference type="EMBL" id="CAK0793985.1"/>
    </source>
</evidence>
<protein>
    <recommendedName>
        <fullName evidence="3">Subtilisin</fullName>
    </recommendedName>
</protein>
<comment type="caution">
    <text evidence="1">The sequence shown here is derived from an EMBL/GenBank/DDBJ whole genome shotgun (WGS) entry which is preliminary data.</text>
</comment>
<dbReference type="EMBL" id="CAUYUJ010001061">
    <property type="protein sequence ID" value="CAK0793985.1"/>
    <property type="molecule type" value="Genomic_DNA"/>
</dbReference>
<feature type="non-terminal residue" evidence="1">
    <location>
        <position position="69"/>
    </location>
</feature>
<dbReference type="Proteomes" id="UP001189429">
    <property type="component" value="Unassembled WGS sequence"/>
</dbReference>
<keyword evidence="2" id="KW-1185">Reference proteome</keyword>
<organism evidence="1 2">
    <name type="scientific">Prorocentrum cordatum</name>
    <dbReference type="NCBI Taxonomy" id="2364126"/>
    <lineage>
        <taxon>Eukaryota</taxon>
        <taxon>Sar</taxon>
        <taxon>Alveolata</taxon>
        <taxon>Dinophyceae</taxon>
        <taxon>Prorocentrales</taxon>
        <taxon>Prorocentraceae</taxon>
        <taxon>Prorocentrum</taxon>
    </lineage>
</organism>
<name>A0ABN9PTW9_9DINO</name>
<evidence type="ECO:0000313" key="2">
    <source>
        <dbReference type="Proteomes" id="UP001189429"/>
    </source>
</evidence>
<accession>A0ABN9PTW9</accession>
<reference evidence="1" key="1">
    <citation type="submission" date="2023-10" db="EMBL/GenBank/DDBJ databases">
        <authorList>
            <person name="Chen Y."/>
            <person name="Shah S."/>
            <person name="Dougan E. K."/>
            <person name="Thang M."/>
            <person name="Chan C."/>
        </authorList>
    </citation>
    <scope>NUCLEOTIDE SEQUENCE [LARGE SCALE GENOMIC DNA]</scope>
</reference>
<evidence type="ECO:0008006" key="3">
    <source>
        <dbReference type="Google" id="ProtNLM"/>
    </source>
</evidence>
<proteinExistence type="predicted"/>